<dbReference type="PANTHER" id="PTHR23389:SF6">
    <property type="entry name" value="REPLICATION FACTOR C SUBUNIT 1"/>
    <property type="match status" value="1"/>
</dbReference>
<feature type="compositionally biased region" description="Acidic residues" evidence="2">
    <location>
        <begin position="146"/>
        <end position="161"/>
    </location>
</feature>
<name>A0ABN7AH12_9HEMI</name>
<feature type="region of interest" description="Disordered" evidence="2">
    <location>
        <begin position="146"/>
        <end position="213"/>
    </location>
</feature>
<evidence type="ECO:0000313" key="5">
    <source>
        <dbReference type="Proteomes" id="UP001307889"/>
    </source>
</evidence>
<sequence>MINFPAWLGKNSKKNKMDRMAQEVQSHTRLKASASVESIKMDYARGLRDALLNPLVRSGSDGVEESLSIMKEYSLLREDLDSICELSVWPAFKDPMTQIDSKVKAAFTRAYNKNPVMTPFSISGASIKKGRAAAKDDDFLKELLENEGDDSIVNEENEDDSNPLTDGMITAKKSRSETTKEAKTTRNAANTSKKTSKGREGVASTKKRKGTKL</sequence>
<dbReference type="Pfam" id="PF08519">
    <property type="entry name" value="RFC1"/>
    <property type="match status" value="1"/>
</dbReference>
<accession>A0ABN7AH12</accession>
<gene>
    <name evidence="4" type="ORF">NTJ_04353</name>
</gene>
<dbReference type="InterPro" id="IPR008921">
    <property type="entry name" value="DNA_pol3_clamp-load_cplx_C"/>
</dbReference>
<proteinExistence type="predicted"/>
<feature type="domain" description="DNA replication factor RFC1 C-terminal" evidence="3">
    <location>
        <begin position="1"/>
        <end position="113"/>
    </location>
</feature>
<dbReference type="PANTHER" id="PTHR23389">
    <property type="entry name" value="CHROMOSOME TRANSMISSION FIDELITY FACTOR 18"/>
    <property type="match status" value="1"/>
</dbReference>
<evidence type="ECO:0000313" key="4">
    <source>
        <dbReference type="EMBL" id="BES91550.1"/>
    </source>
</evidence>
<evidence type="ECO:0000256" key="2">
    <source>
        <dbReference type="SAM" id="MobiDB-lite"/>
    </source>
</evidence>
<evidence type="ECO:0000259" key="3">
    <source>
        <dbReference type="Pfam" id="PF08519"/>
    </source>
</evidence>
<reference evidence="4 5" key="1">
    <citation type="submission" date="2023-09" db="EMBL/GenBank/DDBJ databases">
        <title>Nesidiocoris tenuis whole genome shotgun sequence.</title>
        <authorList>
            <person name="Shibata T."/>
            <person name="Shimoda M."/>
            <person name="Kobayashi T."/>
            <person name="Uehara T."/>
        </authorList>
    </citation>
    <scope>NUCLEOTIDE SEQUENCE [LARGE SCALE GENOMIC DNA]</scope>
    <source>
        <strain evidence="4 5">Japan</strain>
    </source>
</reference>
<dbReference type="SUPFAM" id="SSF48019">
    <property type="entry name" value="post-AAA+ oligomerization domain-like"/>
    <property type="match status" value="1"/>
</dbReference>
<dbReference type="EMBL" id="AP028911">
    <property type="protein sequence ID" value="BES91550.1"/>
    <property type="molecule type" value="Genomic_DNA"/>
</dbReference>
<feature type="compositionally biased region" description="Basic and acidic residues" evidence="2">
    <location>
        <begin position="174"/>
        <end position="184"/>
    </location>
</feature>
<dbReference type="Proteomes" id="UP001307889">
    <property type="component" value="Chromosome 3"/>
</dbReference>
<dbReference type="InterPro" id="IPR013725">
    <property type="entry name" value="DNA_replication_fac_RFC1_C"/>
</dbReference>
<organism evidence="4 5">
    <name type="scientific">Nesidiocoris tenuis</name>
    <dbReference type="NCBI Taxonomy" id="355587"/>
    <lineage>
        <taxon>Eukaryota</taxon>
        <taxon>Metazoa</taxon>
        <taxon>Ecdysozoa</taxon>
        <taxon>Arthropoda</taxon>
        <taxon>Hexapoda</taxon>
        <taxon>Insecta</taxon>
        <taxon>Pterygota</taxon>
        <taxon>Neoptera</taxon>
        <taxon>Paraneoptera</taxon>
        <taxon>Hemiptera</taxon>
        <taxon>Heteroptera</taxon>
        <taxon>Panheteroptera</taxon>
        <taxon>Cimicomorpha</taxon>
        <taxon>Miridae</taxon>
        <taxon>Dicyphina</taxon>
        <taxon>Nesidiocoris</taxon>
    </lineage>
</organism>
<evidence type="ECO:0000256" key="1">
    <source>
        <dbReference type="ARBA" id="ARBA00022705"/>
    </source>
</evidence>
<protein>
    <submittedName>
        <fullName evidence="4">Replication factor C</fullName>
    </submittedName>
</protein>
<keyword evidence="1" id="KW-0235">DNA replication</keyword>
<keyword evidence="5" id="KW-1185">Reference proteome</keyword>